<dbReference type="VEuPathDB" id="FungiDB:ASPBRDRAFT_289226"/>
<dbReference type="AlphaFoldDB" id="A0A1L9UB53"/>
<organism evidence="1 2">
    <name type="scientific">Aspergillus brasiliensis (strain CBS 101740 / IMI 381727 / IBT 21946)</name>
    <dbReference type="NCBI Taxonomy" id="767769"/>
    <lineage>
        <taxon>Eukaryota</taxon>
        <taxon>Fungi</taxon>
        <taxon>Dikarya</taxon>
        <taxon>Ascomycota</taxon>
        <taxon>Pezizomycotina</taxon>
        <taxon>Eurotiomycetes</taxon>
        <taxon>Eurotiomycetidae</taxon>
        <taxon>Eurotiales</taxon>
        <taxon>Aspergillaceae</taxon>
        <taxon>Aspergillus</taxon>
        <taxon>Aspergillus subgen. Circumdati</taxon>
    </lineage>
</organism>
<reference evidence="2" key="1">
    <citation type="journal article" date="2017" name="Genome Biol.">
        <title>Comparative genomics reveals high biological diversity and specific adaptations in the industrially and medically important fungal genus Aspergillus.</title>
        <authorList>
            <person name="de Vries R.P."/>
            <person name="Riley R."/>
            <person name="Wiebenga A."/>
            <person name="Aguilar-Osorio G."/>
            <person name="Amillis S."/>
            <person name="Uchima C.A."/>
            <person name="Anderluh G."/>
            <person name="Asadollahi M."/>
            <person name="Askin M."/>
            <person name="Barry K."/>
            <person name="Battaglia E."/>
            <person name="Bayram O."/>
            <person name="Benocci T."/>
            <person name="Braus-Stromeyer S.A."/>
            <person name="Caldana C."/>
            <person name="Canovas D."/>
            <person name="Cerqueira G.C."/>
            <person name="Chen F."/>
            <person name="Chen W."/>
            <person name="Choi C."/>
            <person name="Clum A."/>
            <person name="Dos Santos R.A."/>
            <person name="Damasio A.R."/>
            <person name="Diallinas G."/>
            <person name="Emri T."/>
            <person name="Fekete E."/>
            <person name="Flipphi M."/>
            <person name="Freyberg S."/>
            <person name="Gallo A."/>
            <person name="Gournas C."/>
            <person name="Habgood R."/>
            <person name="Hainaut M."/>
            <person name="Harispe M.L."/>
            <person name="Henrissat B."/>
            <person name="Hilden K.S."/>
            <person name="Hope R."/>
            <person name="Hossain A."/>
            <person name="Karabika E."/>
            <person name="Karaffa L."/>
            <person name="Karanyi Z."/>
            <person name="Krasevec N."/>
            <person name="Kuo A."/>
            <person name="Kusch H."/>
            <person name="LaButti K."/>
            <person name="Lagendijk E.L."/>
            <person name="Lapidus A."/>
            <person name="Levasseur A."/>
            <person name="Lindquist E."/>
            <person name="Lipzen A."/>
            <person name="Logrieco A.F."/>
            <person name="MacCabe A."/>
            <person name="Maekelae M.R."/>
            <person name="Malavazi I."/>
            <person name="Melin P."/>
            <person name="Meyer V."/>
            <person name="Mielnichuk N."/>
            <person name="Miskei M."/>
            <person name="Molnar A.P."/>
            <person name="Mule G."/>
            <person name="Ngan C.Y."/>
            <person name="Orejas M."/>
            <person name="Orosz E."/>
            <person name="Ouedraogo J.P."/>
            <person name="Overkamp K.M."/>
            <person name="Park H.-S."/>
            <person name="Perrone G."/>
            <person name="Piumi F."/>
            <person name="Punt P.J."/>
            <person name="Ram A.F."/>
            <person name="Ramon A."/>
            <person name="Rauscher S."/>
            <person name="Record E."/>
            <person name="Riano-Pachon D.M."/>
            <person name="Robert V."/>
            <person name="Roehrig J."/>
            <person name="Ruller R."/>
            <person name="Salamov A."/>
            <person name="Salih N.S."/>
            <person name="Samson R.A."/>
            <person name="Sandor E."/>
            <person name="Sanguinetti M."/>
            <person name="Schuetze T."/>
            <person name="Sepcic K."/>
            <person name="Shelest E."/>
            <person name="Sherlock G."/>
            <person name="Sophianopoulou V."/>
            <person name="Squina F.M."/>
            <person name="Sun H."/>
            <person name="Susca A."/>
            <person name="Todd R.B."/>
            <person name="Tsang A."/>
            <person name="Unkles S.E."/>
            <person name="van de Wiele N."/>
            <person name="van Rossen-Uffink D."/>
            <person name="Oliveira J.V."/>
            <person name="Vesth T.C."/>
            <person name="Visser J."/>
            <person name="Yu J.-H."/>
            <person name="Zhou M."/>
            <person name="Andersen M.R."/>
            <person name="Archer D.B."/>
            <person name="Baker S.E."/>
            <person name="Benoit I."/>
            <person name="Brakhage A.A."/>
            <person name="Braus G.H."/>
            <person name="Fischer R."/>
            <person name="Frisvad J.C."/>
            <person name="Goldman G.H."/>
            <person name="Houbraken J."/>
            <person name="Oakley B."/>
            <person name="Pocsi I."/>
            <person name="Scazzocchio C."/>
            <person name="Seiboth B."/>
            <person name="vanKuyk P.A."/>
            <person name="Wortman J."/>
            <person name="Dyer P.S."/>
            <person name="Grigoriev I.V."/>
        </authorList>
    </citation>
    <scope>NUCLEOTIDE SEQUENCE [LARGE SCALE GENOMIC DNA]</scope>
    <source>
        <strain evidence="2">CBS 101740 / IMI 381727 / IBT 21946</strain>
    </source>
</reference>
<dbReference type="Proteomes" id="UP000184499">
    <property type="component" value="Unassembled WGS sequence"/>
</dbReference>
<sequence>MQVRREWRPMWSRGRVRDRKVPGHFHVLPQRLEELIWGGFHEKLGMRTDIGFSCRECSVSKLNPRESADCRTSAHSFNSAGRIRDTEPRHACIVRHQGV</sequence>
<dbReference type="EMBL" id="KV878689">
    <property type="protein sequence ID" value="OJJ68936.1"/>
    <property type="molecule type" value="Genomic_DNA"/>
</dbReference>
<keyword evidence="2" id="KW-1185">Reference proteome</keyword>
<gene>
    <name evidence="1" type="ORF">ASPBRDRAFT_289226</name>
</gene>
<protein>
    <submittedName>
        <fullName evidence="1">Uncharacterized protein</fullName>
    </submittedName>
</protein>
<proteinExistence type="predicted"/>
<evidence type="ECO:0000313" key="1">
    <source>
        <dbReference type="EMBL" id="OJJ68936.1"/>
    </source>
</evidence>
<accession>A0A1L9UB53</accession>
<name>A0A1L9UB53_ASPBC</name>
<dbReference type="GeneID" id="93575066"/>
<dbReference type="RefSeq" id="XP_067476185.1">
    <property type="nucleotide sequence ID" value="XM_067622578.1"/>
</dbReference>
<evidence type="ECO:0000313" key="2">
    <source>
        <dbReference type="Proteomes" id="UP000184499"/>
    </source>
</evidence>